<sequence length="318" mass="37461">MASLQQCEIKSMETLLATYKALWASCEIDFKSLITRYLSKEITSTGADAALKKEIDDYKKIFRQILEEMESSKGTFFCESRIVVQKPTEYIIVNYRTCKIEKIGSPAELTHGKIYVKNNSVANNPFTDGSRFLNSSELFIPRIYTYVNAEPYFEFELLDSESISNIIPLELNWSRRREGFVNWYCVMKYMKLEFRGITTDRTERLIKSIPINTSTLEKDKFILLRSGLLIILKIWVANFYGSVQPLIIIDTGMLRRVYFDPDQWMDRFCLFDFRETAVDYNFGEIEPTEKERDDYLKFLLPILRTFPVELVRMVIYYH</sequence>
<evidence type="ECO:0000313" key="1">
    <source>
        <dbReference type="EMBL" id="AYV82596.1"/>
    </source>
</evidence>
<organism evidence="1">
    <name type="scientific">Hyperionvirus sp</name>
    <dbReference type="NCBI Taxonomy" id="2487770"/>
    <lineage>
        <taxon>Viruses</taxon>
        <taxon>Varidnaviria</taxon>
        <taxon>Bamfordvirae</taxon>
        <taxon>Nucleocytoviricota</taxon>
        <taxon>Megaviricetes</taxon>
        <taxon>Imitervirales</taxon>
        <taxon>Mimiviridae</taxon>
        <taxon>Klosneuvirinae</taxon>
    </lineage>
</organism>
<protein>
    <submittedName>
        <fullName evidence="1">Uncharacterized protein</fullName>
    </submittedName>
</protein>
<accession>A0A3G5A5S6</accession>
<dbReference type="EMBL" id="MK072383">
    <property type="protein sequence ID" value="AYV82596.1"/>
    <property type="molecule type" value="Genomic_DNA"/>
</dbReference>
<gene>
    <name evidence="1" type="ORF">Hyperionvirus1_175</name>
</gene>
<reference evidence="1" key="1">
    <citation type="submission" date="2018-10" db="EMBL/GenBank/DDBJ databases">
        <title>Hidden diversity of soil giant viruses.</title>
        <authorList>
            <person name="Schulz F."/>
            <person name="Alteio L."/>
            <person name="Goudeau D."/>
            <person name="Ryan E.M."/>
            <person name="Malmstrom R.R."/>
            <person name="Blanchard J."/>
            <person name="Woyke T."/>
        </authorList>
    </citation>
    <scope>NUCLEOTIDE SEQUENCE</scope>
    <source>
        <strain evidence="1">HYV1</strain>
    </source>
</reference>
<proteinExistence type="predicted"/>
<name>A0A3G5A5S6_9VIRU</name>